<evidence type="ECO:0000256" key="1">
    <source>
        <dbReference type="ARBA" id="ARBA00022723"/>
    </source>
</evidence>
<dbReference type="GO" id="GO:0046872">
    <property type="term" value="F:metal ion binding"/>
    <property type="evidence" value="ECO:0007669"/>
    <property type="project" value="UniProtKB-KW"/>
</dbReference>
<evidence type="ECO:0000313" key="4">
    <source>
        <dbReference type="Proteomes" id="UP000199589"/>
    </source>
</evidence>
<dbReference type="GO" id="GO:0016857">
    <property type="term" value="F:racemase and epimerase activity, acting on carbohydrates and derivatives"/>
    <property type="evidence" value="ECO:0007669"/>
    <property type="project" value="InterPro"/>
</dbReference>
<name>A0A1I4AGS6_9LACT</name>
<dbReference type="GO" id="GO:0005975">
    <property type="term" value="P:carbohydrate metabolic process"/>
    <property type="evidence" value="ECO:0007669"/>
    <property type="project" value="InterPro"/>
</dbReference>
<dbReference type="Proteomes" id="UP000199589">
    <property type="component" value="Unassembled WGS sequence"/>
</dbReference>
<proteinExistence type="predicted"/>
<dbReference type="InterPro" id="IPR013785">
    <property type="entry name" value="Aldolase_TIM"/>
</dbReference>
<dbReference type="PANTHER" id="PTHR11749">
    <property type="entry name" value="RIBULOSE-5-PHOSPHATE-3-EPIMERASE"/>
    <property type="match status" value="1"/>
</dbReference>
<dbReference type="Gene3D" id="3.20.20.70">
    <property type="entry name" value="Aldolase class I"/>
    <property type="match status" value="1"/>
</dbReference>
<dbReference type="PROSITE" id="PS01086">
    <property type="entry name" value="RIBUL_P_3_EPIMER_2"/>
    <property type="match status" value="1"/>
</dbReference>
<dbReference type="Pfam" id="PF00834">
    <property type="entry name" value="Ribul_P_3_epim"/>
    <property type="match status" value="1"/>
</dbReference>
<gene>
    <name evidence="3" type="ORF">SAMN04488569_10492</name>
</gene>
<dbReference type="InterPro" id="IPR011060">
    <property type="entry name" value="RibuloseP-bd_barrel"/>
</dbReference>
<dbReference type="AlphaFoldDB" id="A0A1I4AGS6"/>
<keyword evidence="2" id="KW-0413">Isomerase</keyword>
<dbReference type="SUPFAM" id="SSF51366">
    <property type="entry name" value="Ribulose-phoshate binding barrel"/>
    <property type="match status" value="1"/>
</dbReference>
<sequence>MHAEVLDGLAFRLIDQIHDAGLKAGIVLNPETPIETIFPYIDLLDKITIMTVDPGFAGQRFIDGTLDKIVDLKKLREEKGYKYVIEMDGSSNRKTFKKIDAAGPDIYIVGRSGLFGLTEQIDTSWETMVKDYEETTEKKLINE</sequence>
<evidence type="ECO:0000256" key="2">
    <source>
        <dbReference type="ARBA" id="ARBA00023235"/>
    </source>
</evidence>
<accession>A0A1I4AGS6</accession>
<dbReference type="EMBL" id="FOSJ01000049">
    <property type="protein sequence ID" value="SFK55618.1"/>
    <property type="molecule type" value="Genomic_DNA"/>
</dbReference>
<keyword evidence="4" id="KW-1185">Reference proteome</keyword>
<evidence type="ECO:0000313" key="3">
    <source>
        <dbReference type="EMBL" id="SFK55618.1"/>
    </source>
</evidence>
<reference evidence="4" key="1">
    <citation type="submission" date="2016-10" db="EMBL/GenBank/DDBJ databases">
        <authorList>
            <person name="Varghese N."/>
            <person name="Submissions S."/>
        </authorList>
    </citation>
    <scope>NUCLEOTIDE SEQUENCE [LARGE SCALE GENOMIC DNA]</scope>
    <source>
        <strain evidence="4">DSM 16108</strain>
    </source>
</reference>
<dbReference type="InterPro" id="IPR000056">
    <property type="entry name" value="Ribul_P_3_epim-like"/>
</dbReference>
<keyword evidence="1" id="KW-0479">Metal-binding</keyword>
<protein>
    <submittedName>
        <fullName evidence="3">Ribulose-phosphate 3 epimerase family protein</fullName>
    </submittedName>
</protein>
<organism evidence="3 4">
    <name type="scientific">Marinilactibacillus piezotolerans</name>
    <dbReference type="NCBI Taxonomy" id="258723"/>
    <lineage>
        <taxon>Bacteria</taxon>
        <taxon>Bacillati</taxon>
        <taxon>Bacillota</taxon>
        <taxon>Bacilli</taxon>
        <taxon>Lactobacillales</taxon>
        <taxon>Carnobacteriaceae</taxon>
        <taxon>Marinilactibacillus</taxon>
    </lineage>
</organism>